<dbReference type="PANTHER" id="PTHR13847">
    <property type="entry name" value="SARCOSINE DEHYDROGENASE-RELATED"/>
    <property type="match status" value="1"/>
</dbReference>
<dbReference type="PANTHER" id="PTHR13847:SF281">
    <property type="entry name" value="FAD DEPENDENT OXIDOREDUCTASE DOMAIN-CONTAINING PROTEIN"/>
    <property type="match status" value="1"/>
</dbReference>
<protein>
    <submittedName>
        <fullName evidence="3">FAD-binding oxidoreductase</fullName>
        <ecNumber evidence="3">1.-.-.-</ecNumber>
    </submittedName>
</protein>
<dbReference type="Gene3D" id="3.30.9.10">
    <property type="entry name" value="D-Amino Acid Oxidase, subunit A, domain 2"/>
    <property type="match status" value="1"/>
</dbReference>
<gene>
    <name evidence="3" type="ORF">Q8947_14605</name>
</gene>
<keyword evidence="4" id="KW-1185">Reference proteome</keyword>
<sequence>MTHIRSIGSHPAAASLWAATASDAPPVAPLTQSAHADVVIVGAGFTGLSTALHLAEAGVNTCVLDAHAPAWGASGRNGGQVNPTLKYDPNELRRMFGAKADALIQTVSTSADLVFSLIDRHHIDCDAVRAGWIQASYHDKGVPALHRRAEQWQRLNIPVSCLDRDEILKRTGSNMFAGGWLDHRAGKLHPLSYARGLLRAALSNGAQVHGNSPVTQLQRQDGKWVATVAAGATVKADQVVLATNGYTDALWPGLARTVLSANSFIAATRPLGTAADHILAKGETLSTAERLMIYLSKDRDGRLLMGGRGQFRDPKDRSDFLHLERSLELLYPQLAPFEIEYRWSGRIAITRDFLPHIHQPEPGLTMALGYNGRGIAMSTSMGQQLAKLLCDRSGRDDFPFPITPIQPIPMHGLQRFYIAAGLAWYSLLDRLSKR</sequence>
<name>A0ABU1DA34_9BURK</name>
<evidence type="ECO:0000259" key="2">
    <source>
        <dbReference type="Pfam" id="PF01266"/>
    </source>
</evidence>
<dbReference type="SUPFAM" id="SSF51905">
    <property type="entry name" value="FAD/NAD(P)-binding domain"/>
    <property type="match status" value="1"/>
</dbReference>
<dbReference type="InterPro" id="IPR036188">
    <property type="entry name" value="FAD/NAD-bd_sf"/>
</dbReference>
<dbReference type="EMBL" id="JAUZQE010000065">
    <property type="protein sequence ID" value="MDR4127206.1"/>
    <property type="molecule type" value="Genomic_DNA"/>
</dbReference>
<reference evidence="3 4" key="1">
    <citation type="submission" date="2023-08" db="EMBL/GenBank/DDBJ databases">
        <title>Alcaligenaceae gen. nov., a novel taxon isolated from the sludge of Yixing Pesticide Factory.</title>
        <authorList>
            <person name="Ruan L."/>
        </authorList>
    </citation>
    <scope>NUCLEOTIDE SEQUENCE [LARGE SCALE GENOMIC DNA]</scope>
    <source>
        <strain evidence="3 4">LG-2</strain>
    </source>
</reference>
<feature type="domain" description="FAD dependent oxidoreductase" evidence="2">
    <location>
        <begin position="37"/>
        <end position="388"/>
    </location>
</feature>
<dbReference type="Proteomes" id="UP001232156">
    <property type="component" value="Unassembled WGS sequence"/>
</dbReference>
<dbReference type="GO" id="GO:0016491">
    <property type="term" value="F:oxidoreductase activity"/>
    <property type="evidence" value="ECO:0007669"/>
    <property type="project" value="UniProtKB-KW"/>
</dbReference>
<dbReference type="RefSeq" id="WP_347287738.1">
    <property type="nucleotide sequence ID" value="NZ_JAUZQE010000065.1"/>
</dbReference>
<dbReference type="Pfam" id="PF01266">
    <property type="entry name" value="DAO"/>
    <property type="match status" value="1"/>
</dbReference>
<keyword evidence="1 3" id="KW-0560">Oxidoreductase</keyword>
<dbReference type="EC" id="1.-.-.-" evidence="3"/>
<evidence type="ECO:0000313" key="4">
    <source>
        <dbReference type="Proteomes" id="UP001232156"/>
    </source>
</evidence>
<proteinExistence type="predicted"/>
<dbReference type="Gene3D" id="3.50.50.60">
    <property type="entry name" value="FAD/NAD(P)-binding domain"/>
    <property type="match status" value="1"/>
</dbReference>
<organism evidence="3 4">
    <name type="scientific">Yanghanlia caeni</name>
    <dbReference type="NCBI Taxonomy" id="3064283"/>
    <lineage>
        <taxon>Bacteria</taxon>
        <taxon>Pseudomonadati</taxon>
        <taxon>Pseudomonadota</taxon>
        <taxon>Betaproteobacteria</taxon>
        <taxon>Burkholderiales</taxon>
        <taxon>Alcaligenaceae</taxon>
        <taxon>Yanghanlia</taxon>
    </lineage>
</organism>
<dbReference type="InterPro" id="IPR006076">
    <property type="entry name" value="FAD-dep_OxRdtase"/>
</dbReference>
<evidence type="ECO:0000313" key="3">
    <source>
        <dbReference type="EMBL" id="MDR4127206.1"/>
    </source>
</evidence>
<accession>A0ABU1DA34</accession>
<comment type="caution">
    <text evidence="3">The sequence shown here is derived from an EMBL/GenBank/DDBJ whole genome shotgun (WGS) entry which is preliminary data.</text>
</comment>
<evidence type="ECO:0000256" key="1">
    <source>
        <dbReference type="ARBA" id="ARBA00023002"/>
    </source>
</evidence>